<dbReference type="SUPFAM" id="SSF52980">
    <property type="entry name" value="Restriction endonuclease-like"/>
    <property type="match status" value="1"/>
</dbReference>
<dbReference type="GO" id="GO:0004527">
    <property type="term" value="F:exonuclease activity"/>
    <property type="evidence" value="ECO:0007669"/>
    <property type="project" value="UniProtKB-KW"/>
</dbReference>
<keyword evidence="2" id="KW-0067">ATP-binding</keyword>
<dbReference type="GO" id="GO:0004386">
    <property type="term" value="F:helicase activity"/>
    <property type="evidence" value="ECO:0007669"/>
    <property type="project" value="UniProtKB-KW"/>
</dbReference>
<organism evidence="6 7">
    <name type="scientific">Nocardioides aurantiacus</name>
    <dbReference type="NCBI Taxonomy" id="86796"/>
    <lineage>
        <taxon>Bacteria</taxon>
        <taxon>Bacillati</taxon>
        <taxon>Actinomycetota</taxon>
        <taxon>Actinomycetes</taxon>
        <taxon>Propionibacteriales</taxon>
        <taxon>Nocardioidaceae</taxon>
        <taxon>Nocardioides</taxon>
    </lineage>
</organism>
<evidence type="ECO:0000259" key="5">
    <source>
        <dbReference type="Pfam" id="PF12705"/>
    </source>
</evidence>
<evidence type="ECO:0000313" key="6">
    <source>
        <dbReference type="EMBL" id="ROR90707.1"/>
    </source>
</evidence>
<gene>
    <name evidence="6" type="ORF">EDD33_1555</name>
</gene>
<evidence type="ECO:0000256" key="1">
    <source>
        <dbReference type="ARBA" id="ARBA00022763"/>
    </source>
</evidence>
<keyword evidence="6" id="KW-0378">Hydrolase</keyword>
<evidence type="ECO:0000256" key="2">
    <source>
        <dbReference type="ARBA" id="ARBA00022806"/>
    </source>
</evidence>
<keyword evidence="6" id="KW-0269">Exonuclease</keyword>
<keyword evidence="3" id="KW-0234">DNA repair</keyword>
<feature type="region of interest" description="Disordered" evidence="4">
    <location>
        <begin position="303"/>
        <end position="341"/>
    </location>
</feature>
<accession>A0A3N2CT42</accession>
<dbReference type="InterPro" id="IPR038726">
    <property type="entry name" value="PDDEXK_AddAB-type"/>
</dbReference>
<dbReference type="Gene3D" id="3.90.320.10">
    <property type="match status" value="1"/>
</dbReference>
<dbReference type="Proteomes" id="UP000281738">
    <property type="component" value="Unassembled WGS sequence"/>
</dbReference>
<dbReference type="EMBL" id="RKHO01000001">
    <property type="protein sequence ID" value="ROR90707.1"/>
    <property type="molecule type" value="Genomic_DNA"/>
</dbReference>
<reference evidence="6 7" key="1">
    <citation type="submission" date="2018-11" db="EMBL/GenBank/DDBJ databases">
        <title>Sequencing the genomes of 1000 actinobacteria strains.</title>
        <authorList>
            <person name="Klenk H.-P."/>
        </authorList>
    </citation>
    <scope>NUCLEOTIDE SEQUENCE [LARGE SCALE GENOMIC DNA]</scope>
    <source>
        <strain evidence="6 7">DSM 12652</strain>
    </source>
</reference>
<name>A0A3N2CT42_9ACTN</name>
<keyword evidence="2" id="KW-0547">Nucleotide-binding</keyword>
<dbReference type="InterPro" id="IPR011335">
    <property type="entry name" value="Restrct_endonuc-II-like"/>
</dbReference>
<proteinExistence type="predicted"/>
<dbReference type="AlphaFoldDB" id="A0A3N2CT42"/>
<keyword evidence="2" id="KW-0347">Helicase</keyword>
<evidence type="ECO:0000256" key="4">
    <source>
        <dbReference type="SAM" id="MobiDB-lite"/>
    </source>
</evidence>
<keyword evidence="1" id="KW-0227">DNA damage</keyword>
<keyword evidence="6" id="KW-0540">Nuclease</keyword>
<dbReference type="GO" id="GO:0006281">
    <property type="term" value="P:DNA repair"/>
    <property type="evidence" value="ECO:0007669"/>
    <property type="project" value="UniProtKB-KW"/>
</dbReference>
<keyword evidence="7" id="KW-1185">Reference proteome</keyword>
<comment type="caution">
    <text evidence="6">The sequence shown here is derived from an EMBL/GenBank/DDBJ whole genome shotgun (WGS) entry which is preliminary data.</text>
</comment>
<protein>
    <submittedName>
        <fullName evidence="6">Putative RecB family exonuclease</fullName>
    </submittedName>
</protein>
<dbReference type="Pfam" id="PF12705">
    <property type="entry name" value="PDDEXK_1"/>
    <property type="match status" value="1"/>
</dbReference>
<feature type="domain" description="PD-(D/E)XK endonuclease-like" evidence="5">
    <location>
        <begin position="28"/>
        <end position="275"/>
    </location>
</feature>
<evidence type="ECO:0000313" key="7">
    <source>
        <dbReference type="Proteomes" id="UP000281738"/>
    </source>
</evidence>
<sequence>MSDPPPTVATVDTTRIGTPVDGELVVGSLSPSRAADFRTCPLLYRFRTVDRLPEAPSPEAVRGTVVHKVLEDLFDLPAQQRTPEAALALVDPAWSAVLEGEPELATLFPDEAEVPAQAWREQCRAAVRAYFELEDPRRLEPAERELYVEALLGSRLLLRGFVDRLDVAPDGALRVVDYKTGRAPAPGFEARALFQLRFYALVLWRSRGVVPRELRLVYLAAAETVTYAPDEADLLFTERLVQAVWEAVREARESGDWQPQRSRACSWCSFRELCPAWGGTPPPLPVASADDVAVEQGAEVYRGQPGQGVAPHPAGSVGDVHVVGHDQDPAPGSLGGGGARG</sequence>
<evidence type="ECO:0000256" key="3">
    <source>
        <dbReference type="ARBA" id="ARBA00023204"/>
    </source>
</evidence>
<dbReference type="InterPro" id="IPR011604">
    <property type="entry name" value="PDDEXK-like_dom_sf"/>
</dbReference>